<comment type="subcellular location">
    <subcellularLocation>
        <location evidence="1">Bacterial flagellum</location>
    </subcellularLocation>
    <subcellularLocation>
        <location evidence="2">Secreted</location>
    </subcellularLocation>
</comment>
<keyword evidence="6" id="KW-0975">Bacterial flagellum</keyword>
<dbReference type="Pfam" id="PF00460">
    <property type="entry name" value="Flg_bb_rod"/>
    <property type="match status" value="1"/>
</dbReference>
<dbReference type="InterPro" id="IPR002371">
    <property type="entry name" value="FlgK"/>
</dbReference>
<dbReference type="PANTHER" id="PTHR30033:SF1">
    <property type="entry name" value="FLAGELLAR HOOK-ASSOCIATED PROTEIN 1"/>
    <property type="match status" value="1"/>
</dbReference>
<reference evidence="12" key="1">
    <citation type="journal article" date="2019" name="Int. J. Syst. Evol. Microbiol.">
        <title>The Global Catalogue of Microorganisms (GCM) 10K type strain sequencing project: providing services to taxonomists for standard genome sequencing and annotation.</title>
        <authorList>
            <consortium name="The Broad Institute Genomics Platform"/>
            <consortium name="The Broad Institute Genome Sequencing Center for Infectious Disease"/>
            <person name="Wu L."/>
            <person name="Ma J."/>
        </authorList>
    </citation>
    <scope>NUCLEOTIDE SEQUENCE [LARGE SCALE GENOMIC DNA]</scope>
    <source>
        <strain evidence="12">JCM 17304</strain>
    </source>
</reference>
<evidence type="ECO:0000313" key="11">
    <source>
        <dbReference type="EMBL" id="GAA4082605.1"/>
    </source>
</evidence>
<keyword evidence="11" id="KW-0969">Cilium</keyword>
<feature type="domain" description="Flagellar basal-body/hook protein C-terminal" evidence="8">
    <location>
        <begin position="588"/>
        <end position="625"/>
    </location>
</feature>
<evidence type="ECO:0000256" key="2">
    <source>
        <dbReference type="ARBA" id="ARBA00004613"/>
    </source>
</evidence>
<dbReference type="Pfam" id="PF21158">
    <property type="entry name" value="flgK_1st_1"/>
    <property type="match status" value="1"/>
</dbReference>
<evidence type="ECO:0000259" key="7">
    <source>
        <dbReference type="Pfam" id="PF00460"/>
    </source>
</evidence>
<comment type="similarity">
    <text evidence="3">Belongs to the flagella basal body rod proteins family.</text>
</comment>
<comment type="caution">
    <text evidence="11">The sequence shown here is derived from an EMBL/GenBank/DDBJ whole genome shotgun (WGS) entry which is preliminary data.</text>
</comment>
<proteinExistence type="inferred from homology"/>
<evidence type="ECO:0000313" key="12">
    <source>
        <dbReference type="Proteomes" id="UP001500392"/>
    </source>
</evidence>
<keyword evidence="11" id="KW-0966">Cell projection</keyword>
<name>A0ABP7W6X0_9GAMM</name>
<sequence>MGDMLGNALSALVANQRALATTSHNIANADTEGYSRQKVDFATRIPQQLGGITLGSGVSISSVSRVYDNFTAGQLRSAQAAYSAVETSYQMAAQLDNGLADPDLGLGAALSRFYNSVQDVADDPSSITSRQLLLAEAQGLGDRFADMSAQLDALSREVNVRISTSVSDINDLATQIADINRLITTADGASGNTANDLLDQRDQALLSLNELIGVTSVEQKDGSVSVFVGNGEALVLGDSTVKMSAISNAFEPDRLEIAMTTGSRQAIVSDSISGGSLGGSLDFRDGVLNETRNELGRISLAVASSMNSQNRAGVDLRGDQGGDIFSVPDPVAYRSSNNVSAAQLSVEISDLSQVTGDNILMRFDGSNWSFFNEATGAAVTGVSGSGSVADPFQLNGMEFSLDSAAATGDQFVLRPTEGASAGIKVILTDPAGIAAAAATRSISSGSNIGTAKISETDVVDSSDPNLLDDVDIEFLTATTYQINGSGSFTYTSGEELSINGNSVVITGTPVAGDHFLIGANTNAVGDNRNALKLAGTESSKLLNNGATSVLDAVNGLVGDIAVATRSAQINLQSQENLLSQTQARQENYSGVNLDEEAANLLKFQQAYQAAAQATSIANELFQTLIGAFR</sequence>
<keyword evidence="11" id="KW-0282">Flagellum</keyword>
<accession>A0ABP7W6X0</accession>
<evidence type="ECO:0000256" key="3">
    <source>
        <dbReference type="ARBA" id="ARBA00009677"/>
    </source>
</evidence>
<evidence type="ECO:0000256" key="5">
    <source>
        <dbReference type="ARBA" id="ARBA00022525"/>
    </source>
</evidence>
<evidence type="ECO:0000259" key="8">
    <source>
        <dbReference type="Pfam" id="PF06429"/>
    </source>
</evidence>
<evidence type="ECO:0000259" key="10">
    <source>
        <dbReference type="Pfam" id="PF22638"/>
    </source>
</evidence>
<dbReference type="NCBIfam" id="TIGR02492">
    <property type="entry name" value="flgK_ends"/>
    <property type="match status" value="1"/>
</dbReference>
<dbReference type="Pfam" id="PF06429">
    <property type="entry name" value="Flg_bbr_C"/>
    <property type="match status" value="1"/>
</dbReference>
<evidence type="ECO:0000256" key="4">
    <source>
        <dbReference type="ARBA" id="ARBA00016244"/>
    </source>
</evidence>
<feature type="domain" description="Flagellar basal body rod protein N-terminal" evidence="7">
    <location>
        <begin position="7"/>
        <end position="34"/>
    </location>
</feature>
<dbReference type="EMBL" id="BAABDM010000001">
    <property type="protein sequence ID" value="GAA4082605.1"/>
    <property type="molecule type" value="Genomic_DNA"/>
</dbReference>
<protein>
    <recommendedName>
        <fullName evidence="4">Flagellar hook-associated protein 1</fullName>
    </recommendedName>
</protein>
<dbReference type="InterPro" id="IPR010930">
    <property type="entry name" value="Flg_bb/hook_C_dom"/>
</dbReference>
<dbReference type="PANTHER" id="PTHR30033">
    <property type="entry name" value="FLAGELLAR HOOK-ASSOCIATED PROTEIN 1"/>
    <property type="match status" value="1"/>
</dbReference>
<dbReference type="PRINTS" id="PR01005">
    <property type="entry name" value="FLGHOOKAP1"/>
</dbReference>
<keyword evidence="12" id="KW-1185">Reference proteome</keyword>
<evidence type="ECO:0000259" key="9">
    <source>
        <dbReference type="Pfam" id="PF21158"/>
    </source>
</evidence>
<gene>
    <name evidence="11" type="primary">flgK</name>
    <name evidence="11" type="ORF">GCM10022414_01490</name>
</gene>
<evidence type="ECO:0000256" key="6">
    <source>
        <dbReference type="ARBA" id="ARBA00023143"/>
    </source>
</evidence>
<organism evidence="11 12">
    <name type="scientific">Zhongshania borealis</name>
    <dbReference type="NCBI Taxonomy" id="889488"/>
    <lineage>
        <taxon>Bacteria</taxon>
        <taxon>Pseudomonadati</taxon>
        <taxon>Pseudomonadota</taxon>
        <taxon>Gammaproteobacteria</taxon>
        <taxon>Cellvibrionales</taxon>
        <taxon>Spongiibacteraceae</taxon>
        <taxon>Zhongshania</taxon>
    </lineage>
</organism>
<dbReference type="InterPro" id="IPR001444">
    <property type="entry name" value="Flag_bb_rod_N"/>
</dbReference>
<dbReference type="InterPro" id="IPR049119">
    <property type="entry name" value="FlgK_D2-like"/>
</dbReference>
<evidence type="ECO:0000256" key="1">
    <source>
        <dbReference type="ARBA" id="ARBA00004365"/>
    </source>
</evidence>
<dbReference type="InterPro" id="IPR053927">
    <property type="entry name" value="FlgK_helical"/>
</dbReference>
<feature type="domain" description="Flagellar hook-associated protein FlgK helical" evidence="10">
    <location>
        <begin position="93"/>
        <end position="325"/>
    </location>
</feature>
<dbReference type="Proteomes" id="UP001500392">
    <property type="component" value="Unassembled WGS sequence"/>
</dbReference>
<dbReference type="SUPFAM" id="SSF64518">
    <property type="entry name" value="Phase 1 flagellin"/>
    <property type="match status" value="2"/>
</dbReference>
<dbReference type="Pfam" id="PF22638">
    <property type="entry name" value="FlgK_D1"/>
    <property type="match status" value="1"/>
</dbReference>
<keyword evidence="5" id="KW-0964">Secreted</keyword>
<feature type="domain" description="Flagellar hook-associated protein 1 D2-like" evidence="9">
    <location>
        <begin position="336"/>
        <end position="415"/>
    </location>
</feature>
<dbReference type="RefSeq" id="WP_344931788.1">
    <property type="nucleotide sequence ID" value="NZ_BAABDM010000001.1"/>
</dbReference>